<accession>A0AB34KG51</accession>
<feature type="compositionally biased region" description="Polar residues" evidence="4">
    <location>
        <begin position="30"/>
        <end position="39"/>
    </location>
</feature>
<sequence>MSEGCPAEDFKVDGTLKMSSNETRGVFSGQAASGNSQQHNGNSFNTSNGTTNNYYLGPWNSQPEYSRGNTPQPPSLTPRNSSSRSQEIKPDDDPIHQKLLRAAAEGHSREGIQSLLDRGADCNTRDSQDLTPLHHAAYNGHARTVVALIEAHANSNAQHYVYGTPLCLAAAKGYADIVRSLFDSGATIHGAAGYLGSVMHCACLSGSVDVIDQVIAHGGLLTAQRTSCVRIWTNMRDLDGTLLERMPVLDRKRTYVFAFSSPVLVAVLSDHASSLARCLELGISKDERTKEWRDTPPQQALPILPLPYTVFRSTGDTFLSWASVYCRATAAETLIEAGADIEACNDQGENALHHVAKMTCGDRKCAMLNLVGFLATPWTMQQRDRKGRCALHVAAAWKNVIVAKRLIEAGSPVDITIQSPDIENGRTALHTAAMTGDLEMAALLINKRSKASVRDAHGWLACDLARDKGHKSVESFVLGAMRGQQSSSVLSRQNN</sequence>
<dbReference type="Pfam" id="PF12796">
    <property type="entry name" value="Ank_2"/>
    <property type="match status" value="1"/>
</dbReference>
<name>A0AB34KG51_9PEZI</name>
<evidence type="ECO:0000256" key="4">
    <source>
        <dbReference type="SAM" id="MobiDB-lite"/>
    </source>
</evidence>
<reference evidence="5 6" key="1">
    <citation type="journal article" date="2020" name="Microbiol. Resour. Announc.">
        <title>Draft Genome Sequence of a Cladosporium Species Isolated from the Mesophotic Ascidian Didemnum maculosum.</title>
        <authorList>
            <person name="Gioti A."/>
            <person name="Siaperas R."/>
            <person name="Nikolaivits E."/>
            <person name="Le Goff G."/>
            <person name="Ouazzani J."/>
            <person name="Kotoulas G."/>
            <person name="Topakas E."/>
        </authorList>
    </citation>
    <scope>NUCLEOTIDE SEQUENCE [LARGE SCALE GENOMIC DNA]</scope>
    <source>
        <strain evidence="5 6">TM138-S3</strain>
    </source>
</reference>
<dbReference type="SUPFAM" id="SSF48403">
    <property type="entry name" value="Ankyrin repeat"/>
    <property type="match status" value="2"/>
</dbReference>
<evidence type="ECO:0000256" key="2">
    <source>
        <dbReference type="ARBA" id="ARBA00023043"/>
    </source>
</evidence>
<dbReference type="RefSeq" id="XP_069227170.1">
    <property type="nucleotide sequence ID" value="XM_069376737.1"/>
</dbReference>
<evidence type="ECO:0000256" key="1">
    <source>
        <dbReference type="ARBA" id="ARBA00022737"/>
    </source>
</evidence>
<organism evidence="5 6">
    <name type="scientific">Cladosporium halotolerans</name>
    <dbReference type="NCBI Taxonomy" id="1052096"/>
    <lineage>
        <taxon>Eukaryota</taxon>
        <taxon>Fungi</taxon>
        <taxon>Dikarya</taxon>
        <taxon>Ascomycota</taxon>
        <taxon>Pezizomycotina</taxon>
        <taxon>Dothideomycetes</taxon>
        <taxon>Dothideomycetidae</taxon>
        <taxon>Cladosporiales</taxon>
        <taxon>Cladosporiaceae</taxon>
        <taxon>Cladosporium</taxon>
    </lineage>
</organism>
<gene>
    <name evidence="5" type="ORF">WHR41_08133</name>
</gene>
<dbReference type="InterPro" id="IPR002110">
    <property type="entry name" value="Ankyrin_rpt"/>
</dbReference>
<dbReference type="AlphaFoldDB" id="A0AB34KG51"/>
<dbReference type="InterPro" id="IPR036770">
    <property type="entry name" value="Ankyrin_rpt-contain_sf"/>
</dbReference>
<dbReference type="GeneID" id="96009575"/>
<evidence type="ECO:0000256" key="3">
    <source>
        <dbReference type="PROSITE-ProRule" id="PRU00023"/>
    </source>
</evidence>
<feature type="compositionally biased region" description="Low complexity" evidence="4">
    <location>
        <begin position="40"/>
        <end position="53"/>
    </location>
</feature>
<feature type="repeat" description="ANK" evidence="3">
    <location>
        <begin position="128"/>
        <end position="160"/>
    </location>
</feature>
<keyword evidence="2 3" id="KW-0040">ANK repeat</keyword>
<dbReference type="EMBL" id="JAAQHG020000029">
    <property type="protein sequence ID" value="KAL1584064.1"/>
    <property type="molecule type" value="Genomic_DNA"/>
</dbReference>
<dbReference type="PANTHER" id="PTHR24171:SF10">
    <property type="entry name" value="ANKYRIN REPEAT DOMAIN-CONTAINING PROTEIN 29-LIKE"/>
    <property type="match status" value="1"/>
</dbReference>
<dbReference type="PROSITE" id="PS50088">
    <property type="entry name" value="ANK_REPEAT"/>
    <property type="match status" value="3"/>
</dbReference>
<dbReference type="Pfam" id="PF13637">
    <property type="entry name" value="Ank_4"/>
    <property type="match status" value="2"/>
</dbReference>
<dbReference type="Gene3D" id="1.25.40.20">
    <property type="entry name" value="Ankyrin repeat-containing domain"/>
    <property type="match status" value="3"/>
</dbReference>
<dbReference type="PANTHER" id="PTHR24171">
    <property type="entry name" value="ANKYRIN REPEAT DOMAIN-CONTAINING PROTEIN 39-RELATED"/>
    <property type="match status" value="1"/>
</dbReference>
<feature type="repeat" description="ANK" evidence="3">
    <location>
        <begin position="424"/>
        <end position="456"/>
    </location>
</feature>
<feature type="region of interest" description="Disordered" evidence="4">
    <location>
        <begin position="26"/>
        <end position="93"/>
    </location>
</feature>
<keyword evidence="1" id="KW-0677">Repeat</keyword>
<proteinExistence type="predicted"/>
<comment type="caution">
    <text evidence="5">The sequence shown here is derived from an EMBL/GenBank/DDBJ whole genome shotgun (WGS) entry which is preliminary data.</text>
</comment>
<evidence type="ECO:0000313" key="5">
    <source>
        <dbReference type="EMBL" id="KAL1584064.1"/>
    </source>
</evidence>
<dbReference type="SMART" id="SM00248">
    <property type="entry name" value="ANK"/>
    <property type="match status" value="8"/>
</dbReference>
<feature type="repeat" description="ANK" evidence="3">
    <location>
        <begin position="386"/>
        <end position="418"/>
    </location>
</feature>
<dbReference type="Proteomes" id="UP000803884">
    <property type="component" value="Unassembled WGS sequence"/>
</dbReference>
<keyword evidence="6" id="KW-1185">Reference proteome</keyword>
<evidence type="ECO:0000313" key="6">
    <source>
        <dbReference type="Proteomes" id="UP000803884"/>
    </source>
</evidence>
<feature type="compositionally biased region" description="Polar residues" evidence="4">
    <location>
        <begin position="59"/>
        <end position="70"/>
    </location>
</feature>
<dbReference type="PROSITE" id="PS50297">
    <property type="entry name" value="ANK_REP_REGION"/>
    <property type="match status" value="3"/>
</dbReference>
<protein>
    <recommendedName>
        <fullName evidence="7">Ankyrin repeat protein</fullName>
    </recommendedName>
</protein>
<evidence type="ECO:0008006" key="7">
    <source>
        <dbReference type="Google" id="ProtNLM"/>
    </source>
</evidence>